<evidence type="ECO:0000313" key="1">
    <source>
        <dbReference type="EMBL" id="KAF2473038.1"/>
    </source>
</evidence>
<protein>
    <submittedName>
        <fullName evidence="1">Uncharacterized protein</fullName>
    </submittedName>
</protein>
<dbReference type="Proteomes" id="UP000799755">
    <property type="component" value="Unassembled WGS sequence"/>
</dbReference>
<comment type="caution">
    <text evidence="1">The sequence shown here is derived from an EMBL/GenBank/DDBJ whole genome shotgun (WGS) entry which is preliminary data.</text>
</comment>
<keyword evidence="2" id="KW-1185">Reference proteome</keyword>
<name>A0ACB6R1B8_9PLEO</name>
<gene>
    <name evidence="1" type="ORF">BDR25DRAFT_352516</name>
</gene>
<sequence length="185" mass="21348">MEYGFMSQGRRWAYKFFNFFSVSRLMMTFFLSAGLQAGRIHVVSKPDVLPVRCDIHVPCRSLSVRDRWLITLFTWNYFMVSKKGVGDMGDCMGPHLYCIDNHINLLACSSNFMRNNLRGILCCVPFLENVGAKNTITTKFNKRLLLTFTAQSPLYYIRELRADLKPAVQQHSSLERQDGRQATQC</sequence>
<dbReference type="EMBL" id="MU003500">
    <property type="protein sequence ID" value="KAF2473038.1"/>
    <property type="molecule type" value="Genomic_DNA"/>
</dbReference>
<accession>A0ACB6R1B8</accession>
<proteinExistence type="predicted"/>
<reference evidence="1" key="1">
    <citation type="journal article" date="2020" name="Stud. Mycol.">
        <title>101 Dothideomycetes genomes: a test case for predicting lifestyles and emergence of pathogens.</title>
        <authorList>
            <person name="Haridas S."/>
            <person name="Albert R."/>
            <person name="Binder M."/>
            <person name="Bloem J."/>
            <person name="Labutti K."/>
            <person name="Salamov A."/>
            <person name="Andreopoulos B."/>
            <person name="Baker S."/>
            <person name="Barry K."/>
            <person name="Bills G."/>
            <person name="Bluhm B."/>
            <person name="Cannon C."/>
            <person name="Castanera R."/>
            <person name="Culley D."/>
            <person name="Daum C."/>
            <person name="Ezra D."/>
            <person name="Gonzalez J."/>
            <person name="Henrissat B."/>
            <person name="Kuo A."/>
            <person name="Liang C."/>
            <person name="Lipzen A."/>
            <person name="Lutzoni F."/>
            <person name="Magnuson J."/>
            <person name="Mondo S."/>
            <person name="Nolan M."/>
            <person name="Ohm R."/>
            <person name="Pangilinan J."/>
            <person name="Park H.-J."/>
            <person name="Ramirez L."/>
            <person name="Alfaro M."/>
            <person name="Sun H."/>
            <person name="Tritt A."/>
            <person name="Yoshinaga Y."/>
            <person name="Zwiers L.-H."/>
            <person name="Turgeon B."/>
            <person name="Goodwin S."/>
            <person name="Spatafora J."/>
            <person name="Crous P."/>
            <person name="Grigoriev I."/>
        </authorList>
    </citation>
    <scope>NUCLEOTIDE SEQUENCE</scope>
    <source>
        <strain evidence="1">ATCC 200398</strain>
    </source>
</reference>
<organism evidence="1 2">
    <name type="scientific">Lindgomyces ingoldianus</name>
    <dbReference type="NCBI Taxonomy" id="673940"/>
    <lineage>
        <taxon>Eukaryota</taxon>
        <taxon>Fungi</taxon>
        <taxon>Dikarya</taxon>
        <taxon>Ascomycota</taxon>
        <taxon>Pezizomycotina</taxon>
        <taxon>Dothideomycetes</taxon>
        <taxon>Pleosporomycetidae</taxon>
        <taxon>Pleosporales</taxon>
        <taxon>Lindgomycetaceae</taxon>
        <taxon>Lindgomyces</taxon>
    </lineage>
</organism>
<evidence type="ECO:0000313" key="2">
    <source>
        <dbReference type="Proteomes" id="UP000799755"/>
    </source>
</evidence>